<keyword evidence="1" id="KW-0812">Transmembrane</keyword>
<protein>
    <submittedName>
        <fullName evidence="2">Carbohydrate ABC transporter substrate-binding protein</fullName>
    </submittedName>
</protein>
<dbReference type="Proteomes" id="UP000461880">
    <property type="component" value="Unassembled WGS sequence"/>
</dbReference>
<keyword evidence="3" id="KW-1185">Reference proteome</keyword>
<dbReference type="EMBL" id="VUMN01000004">
    <property type="protein sequence ID" value="MSS57881.1"/>
    <property type="molecule type" value="Genomic_DNA"/>
</dbReference>
<keyword evidence="1" id="KW-1133">Transmembrane helix</keyword>
<keyword evidence="1" id="KW-0472">Membrane</keyword>
<reference evidence="2 3" key="1">
    <citation type="submission" date="2019-08" db="EMBL/GenBank/DDBJ databases">
        <title>In-depth cultivation of the pig gut microbiome towards novel bacterial diversity and tailored functional studies.</title>
        <authorList>
            <person name="Wylensek D."/>
            <person name="Hitch T.C.A."/>
            <person name="Clavel T."/>
        </authorList>
    </citation>
    <scope>NUCLEOTIDE SEQUENCE [LARGE SCALE GENOMIC DNA]</scope>
    <source>
        <strain evidence="2 3">Oil+RF-744-GAM-WT-6</strain>
    </source>
</reference>
<evidence type="ECO:0000313" key="2">
    <source>
        <dbReference type="EMBL" id="MSS57881.1"/>
    </source>
</evidence>
<gene>
    <name evidence="2" type="ORF">FYJ51_03065</name>
</gene>
<dbReference type="Pfam" id="PF01547">
    <property type="entry name" value="SBP_bac_1"/>
    <property type="match status" value="1"/>
</dbReference>
<proteinExistence type="predicted"/>
<sequence length="450" mass="51055">MRCFTMASGTAGAEMNRRRQMKKQNKWVDILIVSVIAAMTILQVYDSDLSQSSRKIVSQYDDSTKISLGWWGNDERHVYTLQGVDLFEQKHPDISVSSQYSVWSGYERRYRIYMMSGTEPDVMLVNYNWLQEYSPDGTGYYDLNDLSSWIDLSAFTEEEKKSGMVNGHLNALPTAYNAVVFYYNQDILDHYGLEVPKTWEDLEKAAEVMYPDGIYPLYINEKHLFLTINAYYEQKNRAHAFAEDGTYIGGTNCAEAFLSFYEELVDRHVIKPMEENDSDDFQNGKTAGAAFWASDADRYCGGLEKNGYRVTMGSPLRLDDADHSGWYVKPATMFAIKADTAHPEEAAELLDFLLNDPDMARLTGMERGVPVSADARAALSESELHDGYSAQAGNEIIENLNSLQFMNPVLENEAVIKSFRDICAKYRYGKEDLNAAAEELAERWSQASQS</sequence>
<evidence type="ECO:0000313" key="3">
    <source>
        <dbReference type="Proteomes" id="UP000461880"/>
    </source>
</evidence>
<comment type="caution">
    <text evidence="2">The sequence shown here is derived from an EMBL/GenBank/DDBJ whole genome shotgun (WGS) entry which is preliminary data.</text>
</comment>
<feature type="transmembrane region" description="Helical" evidence="1">
    <location>
        <begin position="27"/>
        <end position="45"/>
    </location>
</feature>
<dbReference type="PANTHER" id="PTHR43649">
    <property type="entry name" value="ARABINOSE-BINDING PROTEIN-RELATED"/>
    <property type="match status" value="1"/>
</dbReference>
<dbReference type="AlphaFoldDB" id="A0A7X2NQT0"/>
<dbReference type="InterPro" id="IPR006059">
    <property type="entry name" value="SBP"/>
</dbReference>
<dbReference type="SUPFAM" id="SSF53850">
    <property type="entry name" value="Periplasmic binding protein-like II"/>
    <property type="match status" value="1"/>
</dbReference>
<name>A0A7X2NQT0_9FIRM</name>
<organism evidence="2 3">
    <name type="scientific">Stecheria intestinalis</name>
    <dbReference type="NCBI Taxonomy" id="2606630"/>
    <lineage>
        <taxon>Bacteria</taxon>
        <taxon>Bacillati</taxon>
        <taxon>Bacillota</taxon>
        <taxon>Erysipelotrichia</taxon>
        <taxon>Erysipelotrichales</taxon>
        <taxon>Erysipelotrichaceae</taxon>
        <taxon>Stecheria</taxon>
    </lineage>
</organism>
<dbReference type="PANTHER" id="PTHR43649:SF11">
    <property type="entry name" value="ABC TRANSPORTER SUBSTRATE-BINDING PROTEIN YESO-RELATED"/>
    <property type="match status" value="1"/>
</dbReference>
<accession>A0A7X2NQT0</accession>
<evidence type="ECO:0000256" key="1">
    <source>
        <dbReference type="SAM" id="Phobius"/>
    </source>
</evidence>
<dbReference type="Gene3D" id="3.40.190.10">
    <property type="entry name" value="Periplasmic binding protein-like II"/>
    <property type="match status" value="2"/>
</dbReference>
<dbReference type="InterPro" id="IPR050490">
    <property type="entry name" value="Bact_solute-bd_prot1"/>
</dbReference>